<comment type="caution">
    <text evidence="9">The sequence shown here is derived from an EMBL/GenBank/DDBJ whole genome shotgun (WGS) entry which is preliminary data.</text>
</comment>
<keyword evidence="10" id="KW-1185">Reference proteome</keyword>
<keyword evidence="2 9" id="KW-0808">Transferase</keyword>
<dbReference type="InterPro" id="IPR011009">
    <property type="entry name" value="Kinase-like_dom_sf"/>
</dbReference>
<evidence type="ECO:0000256" key="1">
    <source>
        <dbReference type="ARBA" id="ARBA00022527"/>
    </source>
</evidence>
<keyword evidence="6" id="KW-0175">Coiled coil</keyword>
<dbReference type="GO" id="GO:0004674">
    <property type="term" value="F:protein serine/threonine kinase activity"/>
    <property type="evidence" value="ECO:0007669"/>
    <property type="project" value="UniProtKB-EC"/>
</dbReference>
<keyword evidence="5" id="KW-0067">ATP-binding</keyword>
<evidence type="ECO:0000256" key="4">
    <source>
        <dbReference type="ARBA" id="ARBA00022777"/>
    </source>
</evidence>
<dbReference type="PANTHER" id="PTHR24345">
    <property type="entry name" value="SERINE/THREONINE-PROTEIN KINASE PLK"/>
    <property type="match status" value="1"/>
</dbReference>
<dbReference type="Pfam" id="PF00069">
    <property type="entry name" value="Pkinase"/>
    <property type="match status" value="1"/>
</dbReference>
<dbReference type="PANTHER" id="PTHR24345:SF0">
    <property type="entry name" value="CELL CYCLE SERINE_THREONINE-PROTEIN KINASE CDC5_MSD2"/>
    <property type="match status" value="1"/>
</dbReference>
<dbReference type="InterPro" id="IPR000719">
    <property type="entry name" value="Prot_kinase_dom"/>
</dbReference>
<keyword evidence="4 9" id="KW-0418">Kinase</keyword>
<dbReference type="Gene3D" id="1.10.510.10">
    <property type="entry name" value="Transferase(Phosphotransferase) domain 1"/>
    <property type="match status" value="1"/>
</dbReference>
<evidence type="ECO:0000256" key="7">
    <source>
        <dbReference type="SAM" id="MobiDB-lite"/>
    </source>
</evidence>
<organism evidence="9 10">
    <name type="scientific">Blattamonas nauphoetae</name>
    <dbReference type="NCBI Taxonomy" id="2049346"/>
    <lineage>
        <taxon>Eukaryota</taxon>
        <taxon>Metamonada</taxon>
        <taxon>Preaxostyla</taxon>
        <taxon>Oxymonadida</taxon>
        <taxon>Blattamonas</taxon>
    </lineage>
</organism>
<dbReference type="PROSITE" id="PS50011">
    <property type="entry name" value="PROTEIN_KINASE_DOM"/>
    <property type="match status" value="1"/>
</dbReference>
<evidence type="ECO:0000313" key="10">
    <source>
        <dbReference type="Proteomes" id="UP001281761"/>
    </source>
</evidence>
<keyword evidence="3" id="KW-0547">Nucleotide-binding</keyword>
<name>A0ABQ9X2W3_9EUKA</name>
<proteinExistence type="predicted"/>
<feature type="domain" description="Protein kinase" evidence="8">
    <location>
        <begin position="11"/>
        <end position="266"/>
    </location>
</feature>
<evidence type="ECO:0000256" key="6">
    <source>
        <dbReference type="SAM" id="Coils"/>
    </source>
</evidence>
<evidence type="ECO:0000256" key="2">
    <source>
        <dbReference type="ARBA" id="ARBA00022679"/>
    </source>
</evidence>
<feature type="compositionally biased region" description="Basic and acidic residues" evidence="7">
    <location>
        <begin position="376"/>
        <end position="392"/>
    </location>
</feature>
<evidence type="ECO:0000256" key="3">
    <source>
        <dbReference type="ARBA" id="ARBA00022741"/>
    </source>
</evidence>
<reference evidence="9 10" key="1">
    <citation type="journal article" date="2022" name="bioRxiv">
        <title>Genomics of Preaxostyla Flagellates Illuminates Evolutionary Transitions and the Path Towards Mitochondrial Loss.</title>
        <authorList>
            <person name="Novak L.V.F."/>
            <person name="Treitli S.C."/>
            <person name="Pyrih J."/>
            <person name="Halakuc P."/>
            <person name="Pipaliya S.V."/>
            <person name="Vacek V."/>
            <person name="Brzon O."/>
            <person name="Soukal P."/>
            <person name="Eme L."/>
            <person name="Dacks J.B."/>
            <person name="Karnkowska A."/>
            <person name="Elias M."/>
            <person name="Hampl V."/>
        </authorList>
    </citation>
    <scope>NUCLEOTIDE SEQUENCE [LARGE SCALE GENOMIC DNA]</scope>
    <source>
        <strain evidence="9">NAU3</strain>
        <tissue evidence="9">Gut</tissue>
    </source>
</reference>
<dbReference type="EMBL" id="JARBJD010000237">
    <property type="protein sequence ID" value="KAK2946112.1"/>
    <property type="molecule type" value="Genomic_DNA"/>
</dbReference>
<protein>
    <submittedName>
        <fullName evidence="9">CBL-interacting protein kinase 31</fullName>
        <ecNumber evidence="9">2.7.11.1</ecNumber>
    </submittedName>
</protein>
<dbReference type="SUPFAM" id="SSF56112">
    <property type="entry name" value="Protein kinase-like (PK-like)"/>
    <property type="match status" value="1"/>
</dbReference>
<evidence type="ECO:0000256" key="5">
    <source>
        <dbReference type="ARBA" id="ARBA00022840"/>
    </source>
</evidence>
<accession>A0ABQ9X2W3</accession>
<evidence type="ECO:0000259" key="8">
    <source>
        <dbReference type="PROSITE" id="PS50011"/>
    </source>
</evidence>
<feature type="coiled-coil region" evidence="6">
    <location>
        <begin position="291"/>
        <end position="357"/>
    </location>
</feature>
<dbReference type="EC" id="2.7.11.1" evidence="9"/>
<sequence length="582" mass="64112">MADVIEVPKGYTYLRTISSGGFGSVVEMVENSTKIHYAGKMIPCMTGKDNKRIADEVIRLRLFAHPRIVGLKEATTTVNMKVIVMELGGQSLAEIVKDYTSRGILVPREVVYRVMVDVSSALNFMHNHSSEATAHGDVKMENILLFARGHFKLCDLGAAESDDVSSTRSVMSQLYVSPERIESDTGRATCSSDVWALGIVLHWLLFGEPPFKSQNAARLIQEIGSFQVSMIGSSCGGEERALLMRMLDPNPTTRVTSSQLSSFGVFRCLVNTASAVWRLKDADDKELHSENETLKRELHLKEDKLKTTERELETERAAHKHSVDKLSAELNSLKEKLAKSESERQAAEAKLVRLEQDPPKIAAMRVESQSGTAPGRNEDERGETEGRRERRQGTVGHSQIGAAAIELFNQDEWTVSGNVFTKRLITFDSLVSFEFGAVVARLSLTIRNGLNKSFAVGIVSSNLSNEALTKYFPNLKGGAGWNVYPTYRFARQNGQRTDMGSACLGGRNGQRVVLEADGRRGKRTLKLSQDGETQPVFFTNIPIPFRFAVCIISPKDAVEIESVSVVSSPQMVGGTIAVAMDE</sequence>
<dbReference type="SMART" id="SM00220">
    <property type="entry name" value="S_TKc"/>
    <property type="match status" value="1"/>
</dbReference>
<keyword evidence="1" id="KW-0723">Serine/threonine-protein kinase</keyword>
<evidence type="ECO:0000313" key="9">
    <source>
        <dbReference type="EMBL" id="KAK2946112.1"/>
    </source>
</evidence>
<gene>
    <name evidence="9" type="ORF">BLNAU_18954</name>
</gene>
<feature type="region of interest" description="Disordered" evidence="7">
    <location>
        <begin position="365"/>
        <end position="395"/>
    </location>
</feature>
<dbReference type="Proteomes" id="UP001281761">
    <property type="component" value="Unassembled WGS sequence"/>
</dbReference>